<dbReference type="OrthoDB" id="10040528at2759"/>
<keyword evidence="1" id="KW-0067">ATP-binding</keyword>
<feature type="domain" description="AAA+ ATPase" evidence="2">
    <location>
        <begin position="20"/>
        <end position="162"/>
    </location>
</feature>
<dbReference type="Pfam" id="PF05970">
    <property type="entry name" value="PIF1"/>
    <property type="match status" value="1"/>
</dbReference>
<dbReference type="InterPro" id="IPR051055">
    <property type="entry name" value="PIF1_helicase"/>
</dbReference>
<proteinExistence type="inferred from homology"/>
<comment type="similarity">
    <text evidence="1">Belongs to the helicase family.</text>
</comment>
<dbReference type="GO" id="GO:0000723">
    <property type="term" value="P:telomere maintenance"/>
    <property type="evidence" value="ECO:0007669"/>
    <property type="project" value="InterPro"/>
</dbReference>
<dbReference type="InterPro" id="IPR027417">
    <property type="entry name" value="P-loop_NTPase"/>
</dbReference>
<keyword evidence="4" id="KW-1185">Reference proteome</keyword>
<dbReference type="GO" id="GO:0005524">
    <property type="term" value="F:ATP binding"/>
    <property type="evidence" value="ECO:0007669"/>
    <property type="project" value="UniProtKB-KW"/>
</dbReference>
<dbReference type="InterPro" id="IPR010285">
    <property type="entry name" value="DNA_helicase_pif1-like_DEAD"/>
</dbReference>
<accession>A0A1X6NRC8</accession>
<comment type="cofactor">
    <cofactor evidence="1">
        <name>Mg(2+)</name>
        <dbReference type="ChEBI" id="CHEBI:18420"/>
    </cofactor>
</comment>
<dbReference type="EMBL" id="KV919160">
    <property type="protein sequence ID" value="OSX71179.1"/>
    <property type="molecule type" value="Genomic_DNA"/>
</dbReference>
<dbReference type="SMART" id="SM00382">
    <property type="entry name" value="AAA"/>
    <property type="match status" value="1"/>
</dbReference>
<dbReference type="PANTHER" id="PTHR47642">
    <property type="entry name" value="ATP-DEPENDENT DNA HELICASE"/>
    <property type="match status" value="1"/>
</dbReference>
<sequence length="457" mass="49855">MSTLAAEGNWDRLIDKLSADPSNTFVYGGPGVGKTTFLRRLYRALRASFSGEEAVVVCAPAGSAAHTARGQTYHSFSDFGHGYVPLCAAAGEEADRLLRLRKFSPVTLRLGRVQVLLLDEISMAPSDRLDVMVALLQQSRPPSAAACVLYTFGDFLHLRPPKGVLAFKASCWDGLFSGKILEFTRVHCQTEPAFIEAIHDARYGVCSDAVTDLVEARSDAVPDRVDSPVLHLLLRHRDVAAHNLKCLQQLCSEDRPPAFVPVDGVQLYRDADDDSIDAEDGHRRLRAVSAAARVLALVDCAAPPLVEHCLGVRVMYTSNSKGALWLFHGSIGFITKYTPDGTSVVRFRGVSVPADVRLSQLGIHDAGDWWVEVECSPIEFEANVFSAQGVVAVRKQVPFVFGWGIKIRRSQGLTLSEAAVDLAMSFEAGMVLAALSRVDRSSRLFIKSFQPARLFAV</sequence>
<dbReference type="SUPFAM" id="SSF52540">
    <property type="entry name" value="P-loop containing nucleoside triphosphate hydrolases"/>
    <property type="match status" value="2"/>
</dbReference>
<organism evidence="3 4">
    <name type="scientific">Porphyra umbilicalis</name>
    <name type="common">Purple laver</name>
    <name type="synonym">Red alga</name>
    <dbReference type="NCBI Taxonomy" id="2786"/>
    <lineage>
        <taxon>Eukaryota</taxon>
        <taxon>Rhodophyta</taxon>
        <taxon>Bangiophyceae</taxon>
        <taxon>Bangiales</taxon>
        <taxon>Bangiaceae</taxon>
        <taxon>Porphyra</taxon>
    </lineage>
</organism>
<dbReference type="GO" id="GO:0006281">
    <property type="term" value="P:DNA repair"/>
    <property type="evidence" value="ECO:0007669"/>
    <property type="project" value="UniProtKB-KW"/>
</dbReference>
<comment type="catalytic activity">
    <reaction evidence="1">
        <text>ATP + H2O = ADP + phosphate + H(+)</text>
        <dbReference type="Rhea" id="RHEA:13065"/>
        <dbReference type="ChEBI" id="CHEBI:15377"/>
        <dbReference type="ChEBI" id="CHEBI:15378"/>
        <dbReference type="ChEBI" id="CHEBI:30616"/>
        <dbReference type="ChEBI" id="CHEBI:43474"/>
        <dbReference type="ChEBI" id="CHEBI:456216"/>
        <dbReference type="EC" id="5.6.2.3"/>
    </reaction>
</comment>
<dbReference type="AlphaFoldDB" id="A0A1X6NRC8"/>
<keyword evidence="1" id="KW-0234">DNA repair</keyword>
<keyword evidence="1" id="KW-0347">Helicase</keyword>
<evidence type="ECO:0000256" key="1">
    <source>
        <dbReference type="RuleBase" id="RU363044"/>
    </source>
</evidence>
<gene>
    <name evidence="3" type="ORF">BU14_0580s0003</name>
</gene>
<keyword evidence="1" id="KW-0233">DNA recombination</keyword>
<dbReference type="Proteomes" id="UP000218209">
    <property type="component" value="Unassembled WGS sequence"/>
</dbReference>
<evidence type="ECO:0000313" key="4">
    <source>
        <dbReference type="Proteomes" id="UP000218209"/>
    </source>
</evidence>
<dbReference type="GO" id="GO:0006310">
    <property type="term" value="P:DNA recombination"/>
    <property type="evidence" value="ECO:0007669"/>
    <property type="project" value="UniProtKB-KW"/>
</dbReference>
<name>A0A1X6NRC8_PORUM</name>
<evidence type="ECO:0000313" key="3">
    <source>
        <dbReference type="EMBL" id="OSX71179.1"/>
    </source>
</evidence>
<keyword evidence="1" id="KW-0378">Hydrolase</keyword>
<dbReference type="InterPro" id="IPR003593">
    <property type="entry name" value="AAA+_ATPase"/>
</dbReference>
<dbReference type="Gene3D" id="3.40.50.300">
    <property type="entry name" value="P-loop containing nucleotide triphosphate hydrolases"/>
    <property type="match status" value="1"/>
</dbReference>
<keyword evidence="1" id="KW-0227">DNA damage</keyword>
<evidence type="ECO:0000259" key="2">
    <source>
        <dbReference type="SMART" id="SM00382"/>
    </source>
</evidence>
<keyword evidence="1" id="KW-0547">Nucleotide-binding</keyword>
<protein>
    <recommendedName>
        <fullName evidence="1">ATP-dependent DNA helicase</fullName>
        <ecNumber evidence="1">5.6.2.3</ecNumber>
    </recommendedName>
</protein>
<dbReference type="EC" id="5.6.2.3" evidence="1"/>
<dbReference type="GO" id="GO:0016787">
    <property type="term" value="F:hydrolase activity"/>
    <property type="evidence" value="ECO:0007669"/>
    <property type="project" value="UniProtKB-KW"/>
</dbReference>
<reference evidence="3 4" key="1">
    <citation type="submission" date="2017-03" db="EMBL/GenBank/DDBJ databases">
        <title>WGS assembly of Porphyra umbilicalis.</title>
        <authorList>
            <person name="Brawley S.H."/>
            <person name="Blouin N.A."/>
            <person name="Ficko-Blean E."/>
            <person name="Wheeler G.L."/>
            <person name="Lohr M."/>
            <person name="Goodson H.V."/>
            <person name="Jenkins J.W."/>
            <person name="Blaby-Haas C.E."/>
            <person name="Helliwell K.E."/>
            <person name="Chan C."/>
            <person name="Marriage T."/>
            <person name="Bhattacharya D."/>
            <person name="Klein A.S."/>
            <person name="Badis Y."/>
            <person name="Brodie J."/>
            <person name="Cao Y."/>
            <person name="Collen J."/>
            <person name="Dittami S.M."/>
            <person name="Gachon C.M."/>
            <person name="Green B.R."/>
            <person name="Karpowicz S."/>
            <person name="Kim J.W."/>
            <person name="Kudahl U."/>
            <person name="Lin S."/>
            <person name="Michel G."/>
            <person name="Mittag M."/>
            <person name="Olson B.J."/>
            <person name="Pangilinan J."/>
            <person name="Peng Y."/>
            <person name="Qiu H."/>
            <person name="Shu S."/>
            <person name="Singer J.T."/>
            <person name="Smith A.G."/>
            <person name="Sprecher B.N."/>
            <person name="Wagner V."/>
            <person name="Wang W."/>
            <person name="Wang Z.-Y."/>
            <person name="Yan J."/>
            <person name="Yarish C."/>
            <person name="Zoeuner-Riek S."/>
            <person name="Zhuang Y."/>
            <person name="Zou Y."/>
            <person name="Lindquist E.A."/>
            <person name="Grimwood J."/>
            <person name="Barry K."/>
            <person name="Rokhsar D.S."/>
            <person name="Schmutz J."/>
            <person name="Stiller J.W."/>
            <person name="Grossman A.R."/>
            <person name="Prochnik S.E."/>
        </authorList>
    </citation>
    <scope>NUCLEOTIDE SEQUENCE [LARGE SCALE GENOMIC DNA]</scope>
    <source>
        <strain evidence="3">4086291</strain>
    </source>
</reference>
<dbReference type="GO" id="GO:0043139">
    <property type="term" value="F:5'-3' DNA helicase activity"/>
    <property type="evidence" value="ECO:0007669"/>
    <property type="project" value="UniProtKB-EC"/>
</dbReference>